<dbReference type="VEuPathDB" id="TriTrypDB:BSAL_33685"/>
<dbReference type="OMA" id="KHRARWA"/>
<proteinExistence type="predicted"/>
<sequence length="1004" mass="111534">MNSATKPFRGQVLSSTTPGTGGEHGLSLIIPNLDAPSYTTKSGDARFVPTPPPNRNPLATNNRREIDNAIRSMEQWASANASETALFQDTIALAKDLFLTTIAGQYDATSATSRDEDGFIDADLMEHVAENAAADGATHLSAKDGTSSVSDAALTPRAAAIAEIMGTGTRFLKDSENYRETRNNVMRAAVSCLLLERMCSIFSRYHSVLGSINEMIFRSVFVPDTEEMRSVLGGTVQFPLHGVPTRYRALLAPYARKTYFVAHDEVAAQVMALAKSNRSIEMRLSRQGKIFDKTVKHWVAAIVRNLFLSWRSFTRKRNTLRQRFHHKFARLRVEELKVKVIQHWRSRAANVRRAAVMEAGAGELAQLAQSTELLNETITSLTDLNNNLAQRIISQEKERVEMQSAIAHKEKVFIDLQSRTAEMDRVGTELIDSMLQQEALPVGANAIDVLVAWAHRMIEDAGGAEDDDDEPLLPLLSDEFFVQVPLSALACVMLRFQSPNVPNRDEISALHNAPQRAPDLLVDMYERLVEGPCLVNSEQIGSMQRGVLLLFLAGLLRHMSNWTVCKPPPVPTSRKALNTDNKLLDAAATNIRRRSSVALRSAASVDSFHSGGGGSTQDTLVPLDELAPHHTKWVDRVKNQQVWIATSMAALHLALEVSTQRPPALTSEEQEDMVVFLDLSVSRLLDVLPQQRSTPQYSANITGGASLRSDTVFVQLLKSLQQLFPELRKVYLAYAVPAMHYMDFVRLVKDCRVLGQHKLSKKEVEAMCQYVYLQHNTKGGGGGKPTTGDSSQNRSTRLSPSEHRLSPGEGSLNSSSLPVVSDLSIKVMEPRVFVECTIRTAVLHHRRLTRDPELPLAAGMISSFILETIVPHALRLDVDRFRQTARHPLVRQVLEKHKVALRKAFRKYATANDGETIPRLQFQTMAKDCRWHTCKMISSDVILEVFRRCRSEADSDGGVEGLDFSDWQESLCALSVYADPNPLVPLAVKLPVFMEEKVLSVLML</sequence>
<dbReference type="EMBL" id="CYKH01001960">
    <property type="protein sequence ID" value="CUG91711.1"/>
    <property type="molecule type" value="Genomic_DNA"/>
</dbReference>
<dbReference type="AlphaFoldDB" id="A0A0S4JNC7"/>
<feature type="compositionally biased region" description="Polar residues" evidence="1">
    <location>
        <begin position="789"/>
        <end position="799"/>
    </location>
</feature>
<evidence type="ECO:0000313" key="3">
    <source>
        <dbReference type="Proteomes" id="UP000051952"/>
    </source>
</evidence>
<gene>
    <name evidence="2" type="ORF">BSAL_33685</name>
</gene>
<feature type="region of interest" description="Disordered" evidence="1">
    <location>
        <begin position="40"/>
        <end position="60"/>
    </location>
</feature>
<name>A0A0S4JNC7_BODSA</name>
<reference evidence="3" key="1">
    <citation type="submission" date="2015-09" db="EMBL/GenBank/DDBJ databases">
        <authorList>
            <consortium name="Pathogen Informatics"/>
        </authorList>
    </citation>
    <scope>NUCLEOTIDE SEQUENCE [LARGE SCALE GENOMIC DNA]</scope>
    <source>
        <strain evidence="3">Lake Konstanz</strain>
    </source>
</reference>
<feature type="region of interest" description="Disordered" evidence="1">
    <location>
        <begin position="1"/>
        <end position="28"/>
    </location>
</feature>
<evidence type="ECO:0008006" key="4">
    <source>
        <dbReference type="Google" id="ProtNLM"/>
    </source>
</evidence>
<protein>
    <recommendedName>
        <fullName evidence="4">Calponin-homology (CH) domain-containing protein</fullName>
    </recommendedName>
</protein>
<keyword evidence="3" id="KW-1185">Reference proteome</keyword>
<evidence type="ECO:0000256" key="1">
    <source>
        <dbReference type="SAM" id="MobiDB-lite"/>
    </source>
</evidence>
<dbReference type="Proteomes" id="UP000051952">
    <property type="component" value="Unassembled WGS sequence"/>
</dbReference>
<dbReference type="OrthoDB" id="247450at2759"/>
<feature type="region of interest" description="Disordered" evidence="1">
    <location>
        <begin position="779"/>
        <end position="815"/>
    </location>
</feature>
<evidence type="ECO:0000313" key="2">
    <source>
        <dbReference type="EMBL" id="CUG91711.1"/>
    </source>
</evidence>
<organism evidence="2 3">
    <name type="scientific">Bodo saltans</name>
    <name type="common">Flagellated protozoan</name>
    <dbReference type="NCBI Taxonomy" id="75058"/>
    <lineage>
        <taxon>Eukaryota</taxon>
        <taxon>Discoba</taxon>
        <taxon>Euglenozoa</taxon>
        <taxon>Kinetoplastea</taxon>
        <taxon>Metakinetoplastina</taxon>
        <taxon>Eubodonida</taxon>
        <taxon>Bodonidae</taxon>
        <taxon>Bodo</taxon>
    </lineage>
</organism>
<accession>A0A0S4JNC7</accession>